<dbReference type="HAMAP" id="MF_00454">
    <property type="entry name" value="FluC"/>
    <property type="match status" value="1"/>
</dbReference>
<keyword evidence="11" id="KW-0915">Sodium</keyword>
<keyword evidence="8 11" id="KW-0407">Ion channel</keyword>
<comment type="subcellular location">
    <subcellularLocation>
        <location evidence="1 11">Cell membrane</location>
        <topology evidence="1 11">Multi-pass membrane protein</topology>
    </subcellularLocation>
</comment>
<evidence type="ECO:0000256" key="9">
    <source>
        <dbReference type="ARBA" id="ARBA00035120"/>
    </source>
</evidence>
<protein>
    <recommendedName>
        <fullName evidence="11">Fluoride-specific ion channel FluC</fullName>
    </recommendedName>
</protein>
<feature type="transmembrane region" description="Helical" evidence="11">
    <location>
        <begin position="32"/>
        <end position="56"/>
    </location>
</feature>
<keyword evidence="13" id="KW-1185">Reference proteome</keyword>
<dbReference type="GO" id="GO:0062054">
    <property type="term" value="F:fluoride channel activity"/>
    <property type="evidence" value="ECO:0007669"/>
    <property type="project" value="UniProtKB-UniRule"/>
</dbReference>
<dbReference type="PANTHER" id="PTHR28259">
    <property type="entry name" value="FLUORIDE EXPORT PROTEIN 1-RELATED"/>
    <property type="match status" value="1"/>
</dbReference>
<reference evidence="12 13" key="1">
    <citation type="submission" date="2019-02" db="EMBL/GenBank/DDBJ databases">
        <title>Deep-cultivation of Planctomycetes and their phenomic and genomic characterization uncovers novel biology.</title>
        <authorList>
            <person name="Wiegand S."/>
            <person name="Jogler M."/>
            <person name="Boedeker C."/>
            <person name="Pinto D."/>
            <person name="Vollmers J."/>
            <person name="Rivas-Marin E."/>
            <person name="Kohn T."/>
            <person name="Peeters S.H."/>
            <person name="Heuer A."/>
            <person name="Rast P."/>
            <person name="Oberbeckmann S."/>
            <person name="Bunk B."/>
            <person name="Jeske O."/>
            <person name="Meyerdierks A."/>
            <person name="Storesund J.E."/>
            <person name="Kallscheuer N."/>
            <person name="Luecker S."/>
            <person name="Lage O.M."/>
            <person name="Pohl T."/>
            <person name="Merkel B.J."/>
            <person name="Hornburger P."/>
            <person name="Mueller R.-W."/>
            <person name="Bruemmer F."/>
            <person name="Labrenz M."/>
            <person name="Spormann A.M."/>
            <person name="Op den Camp H."/>
            <person name="Overmann J."/>
            <person name="Amann R."/>
            <person name="Jetten M.S.M."/>
            <person name="Mascher T."/>
            <person name="Medema M.H."/>
            <person name="Devos D.P."/>
            <person name="Kaster A.-K."/>
            <person name="Ovreas L."/>
            <person name="Rohde M."/>
            <person name="Galperin M.Y."/>
            <person name="Jogler C."/>
        </authorList>
    </citation>
    <scope>NUCLEOTIDE SEQUENCE [LARGE SCALE GENOMIC DNA]</scope>
    <source>
        <strain evidence="12 13">I41</strain>
    </source>
</reference>
<dbReference type="InterPro" id="IPR003691">
    <property type="entry name" value="FluC"/>
</dbReference>
<keyword evidence="2 11" id="KW-1003">Cell membrane</keyword>
<comment type="catalytic activity">
    <reaction evidence="10">
        <text>fluoride(in) = fluoride(out)</text>
        <dbReference type="Rhea" id="RHEA:76159"/>
        <dbReference type="ChEBI" id="CHEBI:17051"/>
    </reaction>
    <physiologicalReaction direction="left-to-right" evidence="10">
        <dbReference type="Rhea" id="RHEA:76160"/>
    </physiologicalReaction>
</comment>
<feature type="transmembrane region" description="Helical" evidence="11">
    <location>
        <begin position="98"/>
        <end position="122"/>
    </location>
</feature>
<evidence type="ECO:0000256" key="11">
    <source>
        <dbReference type="HAMAP-Rule" id="MF_00454"/>
    </source>
</evidence>
<sequence length="126" mass="13264">MLQFFLVFIGSGIGGMARLALGSFAFSHTADWRFPLGTFLVNAIGCLAAGILAGLIERWGVLPAEARLFLFTGVLGGFTTFSAFSLETVALLRRGNAAVAASYVALSIFCGLLAIWAGMLLINRSA</sequence>
<dbReference type="KEGG" id="llh:I41_15990"/>
<keyword evidence="11" id="KW-0813">Transport</keyword>
<evidence type="ECO:0000256" key="8">
    <source>
        <dbReference type="ARBA" id="ARBA00023303"/>
    </source>
</evidence>
<dbReference type="NCBIfam" id="TIGR00494">
    <property type="entry name" value="crcB"/>
    <property type="match status" value="1"/>
</dbReference>
<dbReference type="GO" id="GO:0046872">
    <property type="term" value="F:metal ion binding"/>
    <property type="evidence" value="ECO:0007669"/>
    <property type="project" value="UniProtKB-KW"/>
</dbReference>
<keyword evidence="5 11" id="KW-1133">Transmembrane helix</keyword>
<evidence type="ECO:0000256" key="7">
    <source>
        <dbReference type="ARBA" id="ARBA00023136"/>
    </source>
</evidence>
<feature type="binding site" evidence="11">
    <location>
        <position position="76"/>
    </location>
    <ligand>
        <name>Na(+)</name>
        <dbReference type="ChEBI" id="CHEBI:29101"/>
        <note>structural</note>
    </ligand>
</feature>
<feature type="binding site" evidence="11">
    <location>
        <position position="79"/>
    </location>
    <ligand>
        <name>Na(+)</name>
        <dbReference type="ChEBI" id="CHEBI:29101"/>
        <note>structural</note>
    </ligand>
</feature>
<dbReference type="AlphaFoldDB" id="A0A517TVM2"/>
<keyword evidence="6 11" id="KW-0406">Ion transport</keyword>
<organism evidence="12 13">
    <name type="scientific">Lacipirellula limnantheis</name>
    <dbReference type="NCBI Taxonomy" id="2528024"/>
    <lineage>
        <taxon>Bacteria</taxon>
        <taxon>Pseudomonadati</taxon>
        <taxon>Planctomycetota</taxon>
        <taxon>Planctomycetia</taxon>
        <taxon>Pirellulales</taxon>
        <taxon>Lacipirellulaceae</taxon>
        <taxon>Lacipirellula</taxon>
    </lineage>
</organism>
<feature type="transmembrane region" description="Helical" evidence="11">
    <location>
        <begin position="68"/>
        <end position="86"/>
    </location>
</feature>
<name>A0A517TVM2_9BACT</name>
<evidence type="ECO:0000256" key="4">
    <source>
        <dbReference type="ARBA" id="ARBA00022692"/>
    </source>
</evidence>
<dbReference type="Pfam" id="PF02537">
    <property type="entry name" value="CRCB"/>
    <property type="match status" value="1"/>
</dbReference>
<dbReference type="Proteomes" id="UP000317909">
    <property type="component" value="Chromosome"/>
</dbReference>
<evidence type="ECO:0000256" key="5">
    <source>
        <dbReference type="ARBA" id="ARBA00022989"/>
    </source>
</evidence>
<evidence type="ECO:0000313" key="13">
    <source>
        <dbReference type="Proteomes" id="UP000317909"/>
    </source>
</evidence>
<comment type="function">
    <text evidence="11">Fluoride-specific ion channel. Important for reducing fluoride concentration in the cell, thus reducing its toxicity.</text>
</comment>
<proteinExistence type="inferred from homology"/>
<keyword evidence="7 11" id="KW-0472">Membrane</keyword>
<comment type="similarity">
    <text evidence="9 11">Belongs to the fluoride channel Fluc/FEX (TC 1.A.43) family.</text>
</comment>
<evidence type="ECO:0000256" key="3">
    <source>
        <dbReference type="ARBA" id="ARBA00022519"/>
    </source>
</evidence>
<keyword evidence="11" id="KW-0479">Metal-binding</keyword>
<accession>A0A517TVM2</accession>
<dbReference type="PANTHER" id="PTHR28259:SF1">
    <property type="entry name" value="FLUORIDE EXPORT PROTEIN 1-RELATED"/>
    <property type="match status" value="1"/>
</dbReference>
<dbReference type="RefSeq" id="WP_210421126.1">
    <property type="nucleotide sequence ID" value="NZ_CP036339.1"/>
</dbReference>
<evidence type="ECO:0000256" key="10">
    <source>
        <dbReference type="ARBA" id="ARBA00035585"/>
    </source>
</evidence>
<comment type="activity regulation">
    <text evidence="11">Na(+) is not transported, but it plays an essential structural role and its presence is essential for fluoride channel function.</text>
</comment>
<dbReference type="GO" id="GO:0005886">
    <property type="term" value="C:plasma membrane"/>
    <property type="evidence" value="ECO:0007669"/>
    <property type="project" value="UniProtKB-SubCell"/>
</dbReference>
<dbReference type="EMBL" id="CP036339">
    <property type="protein sequence ID" value="QDT72421.1"/>
    <property type="molecule type" value="Genomic_DNA"/>
</dbReference>
<keyword evidence="3" id="KW-0997">Cell inner membrane</keyword>
<evidence type="ECO:0000313" key="12">
    <source>
        <dbReference type="EMBL" id="QDT72421.1"/>
    </source>
</evidence>
<evidence type="ECO:0000256" key="6">
    <source>
        <dbReference type="ARBA" id="ARBA00023065"/>
    </source>
</evidence>
<dbReference type="GO" id="GO:0140114">
    <property type="term" value="P:cellular detoxification of fluoride"/>
    <property type="evidence" value="ECO:0007669"/>
    <property type="project" value="UniProtKB-UniRule"/>
</dbReference>
<evidence type="ECO:0000256" key="1">
    <source>
        <dbReference type="ARBA" id="ARBA00004651"/>
    </source>
</evidence>
<gene>
    <name evidence="11 12" type="primary">crcB</name>
    <name evidence="11" type="synonym">fluC</name>
    <name evidence="12" type="ORF">I41_15990</name>
</gene>
<evidence type="ECO:0000256" key="2">
    <source>
        <dbReference type="ARBA" id="ARBA00022475"/>
    </source>
</evidence>
<keyword evidence="4 11" id="KW-0812">Transmembrane</keyword>